<organism evidence="1">
    <name type="scientific">Solivirus sp</name>
    <dbReference type="NCBI Taxonomy" id="2487772"/>
    <lineage>
        <taxon>Viruses</taxon>
        <taxon>Pithoviruses</taxon>
    </lineage>
</organism>
<reference evidence="1" key="1">
    <citation type="submission" date="2018-10" db="EMBL/GenBank/DDBJ databases">
        <title>Hidden diversity of soil giant viruses.</title>
        <authorList>
            <person name="Schulz F."/>
            <person name="Alteio L."/>
            <person name="Goudeau D."/>
            <person name="Ryan E.M."/>
            <person name="Malmstrom R.R."/>
            <person name="Blanchard J."/>
            <person name="Woyke T."/>
        </authorList>
    </citation>
    <scope>NUCLEOTIDE SEQUENCE</scope>
    <source>
        <strain evidence="1">SOV1</strain>
    </source>
</reference>
<protein>
    <submittedName>
        <fullName evidence="1">Uncharacterized protein</fullName>
    </submittedName>
</protein>
<sequence length="31" mass="3687">MNFGQIIIQLFEIKKERAKKQVANTPKNDKR</sequence>
<gene>
    <name evidence="1" type="ORF">Solivirus1_33</name>
</gene>
<dbReference type="EMBL" id="MK072489">
    <property type="protein sequence ID" value="AYV85876.1"/>
    <property type="molecule type" value="Genomic_DNA"/>
</dbReference>
<accession>A0A3G5AF84</accession>
<proteinExistence type="predicted"/>
<evidence type="ECO:0000313" key="1">
    <source>
        <dbReference type="EMBL" id="AYV85876.1"/>
    </source>
</evidence>
<name>A0A3G5AF84_9VIRU</name>